<comment type="caution">
    <text evidence="2">The sequence shown here is derived from an EMBL/GenBank/DDBJ whole genome shotgun (WGS) entry which is preliminary data.</text>
</comment>
<reference evidence="2 3" key="1">
    <citation type="submission" date="2021-06" db="EMBL/GenBank/DDBJ databases">
        <title>Caerostris darwini draft genome.</title>
        <authorList>
            <person name="Kono N."/>
            <person name="Arakawa K."/>
        </authorList>
    </citation>
    <scope>NUCLEOTIDE SEQUENCE [LARGE SCALE GENOMIC DNA]</scope>
</reference>
<dbReference type="AlphaFoldDB" id="A0AAV4SRS1"/>
<feature type="compositionally biased region" description="Basic and acidic residues" evidence="1">
    <location>
        <begin position="60"/>
        <end position="69"/>
    </location>
</feature>
<evidence type="ECO:0000256" key="1">
    <source>
        <dbReference type="SAM" id="MobiDB-lite"/>
    </source>
</evidence>
<accession>A0AAV4SRS1</accession>
<feature type="region of interest" description="Disordered" evidence="1">
    <location>
        <begin position="1"/>
        <end position="99"/>
    </location>
</feature>
<evidence type="ECO:0000313" key="3">
    <source>
        <dbReference type="Proteomes" id="UP001054837"/>
    </source>
</evidence>
<gene>
    <name evidence="2" type="ORF">CDAR_185251</name>
</gene>
<proteinExistence type="predicted"/>
<keyword evidence="3" id="KW-1185">Reference proteome</keyword>
<name>A0AAV4SRS1_9ARAC</name>
<dbReference type="Proteomes" id="UP001054837">
    <property type="component" value="Unassembled WGS sequence"/>
</dbReference>
<protein>
    <submittedName>
        <fullName evidence="2">Uncharacterized protein</fullName>
    </submittedName>
</protein>
<evidence type="ECO:0000313" key="2">
    <source>
        <dbReference type="EMBL" id="GIY35694.1"/>
    </source>
</evidence>
<organism evidence="2 3">
    <name type="scientific">Caerostris darwini</name>
    <dbReference type="NCBI Taxonomy" id="1538125"/>
    <lineage>
        <taxon>Eukaryota</taxon>
        <taxon>Metazoa</taxon>
        <taxon>Ecdysozoa</taxon>
        <taxon>Arthropoda</taxon>
        <taxon>Chelicerata</taxon>
        <taxon>Arachnida</taxon>
        <taxon>Araneae</taxon>
        <taxon>Araneomorphae</taxon>
        <taxon>Entelegynae</taxon>
        <taxon>Araneoidea</taxon>
        <taxon>Araneidae</taxon>
        <taxon>Caerostris</taxon>
    </lineage>
</organism>
<dbReference type="EMBL" id="BPLQ01008196">
    <property type="protein sequence ID" value="GIY35694.1"/>
    <property type="molecule type" value="Genomic_DNA"/>
</dbReference>
<sequence>MKEAYQKGSEGVANTLFIPPQQSASTSLPPPSNAIDKEAAASVVALALRPHHPLSPSRNHGNDTPDAKFCRHSGPSNERKPTCTHPRISSIPPTPPSRP</sequence>